<reference evidence="1 3" key="1">
    <citation type="journal article" date="2008" name="Science">
        <title>The Physcomitrella genome reveals evolutionary insights into the conquest of land by plants.</title>
        <authorList>
            <person name="Rensing S."/>
            <person name="Lang D."/>
            <person name="Zimmer A."/>
            <person name="Terry A."/>
            <person name="Salamov A."/>
            <person name="Shapiro H."/>
            <person name="Nishiyama T."/>
            <person name="Perroud P.-F."/>
            <person name="Lindquist E."/>
            <person name="Kamisugi Y."/>
            <person name="Tanahashi T."/>
            <person name="Sakakibara K."/>
            <person name="Fujita T."/>
            <person name="Oishi K."/>
            <person name="Shin-I T."/>
            <person name="Kuroki Y."/>
            <person name="Toyoda A."/>
            <person name="Suzuki Y."/>
            <person name="Hashimoto A."/>
            <person name="Yamaguchi K."/>
            <person name="Sugano A."/>
            <person name="Kohara Y."/>
            <person name="Fujiyama A."/>
            <person name="Anterola A."/>
            <person name="Aoki S."/>
            <person name="Ashton N."/>
            <person name="Barbazuk W.B."/>
            <person name="Barker E."/>
            <person name="Bennetzen J."/>
            <person name="Bezanilla M."/>
            <person name="Blankenship R."/>
            <person name="Cho S.H."/>
            <person name="Dutcher S."/>
            <person name="Estelle M."/>
            <person name="Fawcett J.A."/>
            <person name="Gundlach H."/>
            <person name="Hanada K."/>
            <person name="Heyl A."/>
            <person name="Hicks K.A."/>
            <person name="Hugh J."/>
            <person name="Lohr M."/>
            <person name="Mayer K."/>
            <person name="Melkozernov A."/>
            <person name="Murata T."/>
            <person name="Nelson D."/>
            <person name="Pils B."/>
            <person name="Prigge M."/>
            <person name="Reiss B."/>
            <person name="Renner T."/>
            <person name="Rombauts S."/>
            <person name="Rushton P."/>
            <person name="Sanderfoot A."/>
            <person name="Schween G."/>
            <person name="Shiu S.-H."/>
            <person name="Stueber K."/>
            <person name="Theodoulou F.L."/>
            <person name="Tu H."/>
            <person name="Van de Peer Y."/>
            <person name="Verrier P.J."/>
            <person name="Waters E."/>
            <person name="Wood A."/>
            <person name="Yang L."/>
            <person name="Cove D."/>
            <person name="Cuming A."/>
            <person name="Hasebe M."/>
            <person name="Lucas S."/>
            <person name="Mishler D.B."/>
            <person name="Reski R."/>
            <person name="Grigoriev I."/>
            <person name="Quatrano R.S."/>
            <person name="Boore J.L."/>
        </authorList>
    </citation>
    <scope>NUCLEOTIDE SEQUENCE [LARGE SCALE GENOMIC DNA]</scope>
    <source>
        <strain evidence="2 3">cv. Gransden 2004</strain>
    </source>
</reference>
<dbReference type="EnsemblPlants" id="Pp3c8_16630V3.1">
    <property type="protein sequence ID" value="PAC:32966082.CDS.1"/>
    <property type="gene ID" value="Pp3c8_16630"/>
</dbReference>
<evidence type="ECO:0000313" key="3">
    <source>
        <dbReference type="Proteomes" id="UP000006727"/>
    </source>
</evidence>
<accession>A0A2K1K7L1</accession>
<dbReference type="AlphaFoldDB" id="A0A2K1K7L1"/>
<protein>
    <submittedName>
        <fullName evidence="1 2">Uncharacterized protein</fullName>
    </submittedName>
</protein>
<dbReference type="InParanoid" id="A0A2K1K7L1"/>
<name>A0A2K1K7L1_PHYPA</name>
<dbReference type="EMBL" id="ABEU02000008">
    <property type="protein sequence ID" value="PNR49757.1"/>
    <property type="molecule type" value="Genomic_DNA"/>
</dbReference>
<evidence type="ECO:0000313" key="2">
    <source>
        <dbReference type="EnsemblPlants" id="PAC:32966082.CDS.1"/>
    </source>
</evidence>
<dbReference type="Gramene" id="Pp3c8_16630V3.1">
    <property type="protein sequence ID" value="PAC:32966082.CDS.1"/>
    <property type="gene ID" value="Pp3c8_16630"/>
</dbReference>
<dbReference type="Proteomes" id="UP000006727">
    <property type="component" value="Chromosome 8"/>
</dbReference>
<keyword evidence="3" id="KW-1185">Reference proteome</keyword>
<reference evidence="1 3" key="2">
    <citation type="journal article" date="2018" name="Plant J.">
        <title>The Physcomitrella patens chromosome-scale assembly reveals moss genome structure and evolution.</title>
        <authorList>
            <person name="Lang D."/>
            <person name="Ullrich K.K."/>
            <person name="Murat F."/>
            <person name="Fuchs J."/>
            <person name="Jenkins J."/>
            <person name="Haas F.B."/>
            <person name="Piednoel M."/>
            <person name="Gundlach H."/>
            <person name="Van Bel M."/>
            <person name="Meyberg R."/>
            <person name="Vives C."/>
            <person name="Morata J."/>
            <person name="Symeonidi A."/>
            <person name="Hiss M."/>
            <person name="Muchero W."/>
            <person name="Kamisugi Y."/>
            <person name="Saleh O."/>
            <person name="Blanc G."/>
            <person name="Decker E.L."/>
            <person name="van Gessel N."/>
            <person name="Grimwood J."/>
            <person name="Hayes R.D."/>
            <person name="Graham S.W."/>
            <person name="Gunter L.E."/>
            <person name="McDaniel S.F."/>
            <person name="Hoernstein S.N.W."/>
            <person name="Larsson A."/>
            <person name="Li F.W."/>
            <person name="Perroud P.F."/>
            <person name="Phillips J."/>
            <person name="Ranjan P."/>
            <person name="Rokshar D.S."/>
            <person name="Rothfels C.J."/>
            <person name="Schneider L."/>
            <person name="Shu S."/>
            <person name="Stevenson D.W."/>
            <person name="Thummler F."/>
            <person name="Tillich M."/>
            <person name="Villarreal Aguilar J.C."/>
            <person name="Widiez T."/>
            <person name="Wong G.K."/>
            <person name="Wymore A."/>
            <person name="Zhang Y."/>
            <person name="Zimmer A.D."/>
            <person name="Quatrano R.S."/>
            <person name="Mayer K.F.X."/>
            <person name="Goodstein D."/>
            <person name="Casacuberta J.M."/>
            <person name="Vandepoele K."/>
            <person name="Reski R."/>
            <person name="Cuming A.C."/>
            <person name="Tuskan G.A."/>
            <person name="Maumus F."/>
            <person name="Salse J."/>
            <person name="Schmutz J."/>
            <person name="Rensing S.A."/>
        </authorList>
    </citation>
    <scope>NUCLEOTIDE SEQUENCE [LARGE SCALE GENOMIC DNA]</scope>
    <source>
        <strain evidence="2 3">cv. Gransden 2004</strain>
    </source>
</reference>
<organism evidence="1">
    <name type="scientific">Physcomitrium patens</name>
    <name type="common">Spreading-leaved earth moss</name>
    <name type="synonym">Physcomitrella patens</name>
    <dbReference type="NCBI Taxonomy" id="3218"/>
    <lineage>
        <taxon>Eukaryota</taxon>
        <taxon>Viridiplantae</taxon>
        <taxon>Streptophyta</taxon>
        <taxon>Embryophyta</taxon>
        <taxon>Bryophyta</taxon>
        <taxon>Bryophytina</taxon>
        <taxon>Bryopsida</taxon>
        <taxon>Funariidae</taxon>
        <taxon>Funariales</taxon>
        <taxon>Funariaceae</taxon>
        <taxon>Physcomitrium</taxon>
    </lineage>
</organism>
<gene>
    <name evidence="1" type="ORF">PHYPA_011653</name>
</gene>
<evidence type="ECO:0000313" key="1">
    <source>
        <dbReference type="EMBL" id="PNR49757.1"/>
    </source>
</evidence>
<reference evidence="2" key="3">
    <citation type="submission" date="2020-12" db="UniProtKB">
        <authorList>
            <consortium name="EnsemblPlants"/>
        </authorList>
    </citation>
    <scope>IDENTIFICATION</scope>
</reference>
<proteinExistence type="predicted"/>
<sequence>MFREASAQDVKSGILVKFLLRETLRSIGSSKTSGVTYLNLASKLLIVTLRGWTSNPASYNEMQIPLKYKQCRLVGICKYNVVSLQKSPRENYGREVVEFSRQIKFQAS</sequence>